<sequence length="296" mass="33439">MSNPLLTIIIPTHNRPHLVNHAIKSALEQTVEDLEVIVVDDASTQPLNLPEHPRLRLIRLSKPQGGAAARNVGTDAACGRWVTYLDDDDRLLPNMVVTSLKALSNATLPEPIAVISGVEVVNSQGQVIITRLPPPVRPRGAHFSLEEIEPGYSYNTKQTLVVEREVLHQINGWDEKFRSRVHSELFLRLNPVCSILGLPVATYQLTAHDGVRLSRDLTLRQESFQRLVRKHESIFKAHPKMFASFVYEHALKSYELGQRRAAFFSLCWAMQIAPFHTFTQFAPQFSQSFLKKLLVQ</sequence>
<name>A0ABR8GIK9_9CYAN</name>
<dbReference type="InterPro" id="IPR050834">
    <property type="entry name" value="Glycosyltransf_2"/>
</dbReference>
<dbReference type="Pfam" id="PF00535">
    <property type="entry name" value="Glycos_transf_2"/>
    <property type="match status" value="1"/>
</dbReference>
<dbReference type="PANTHER" id="PTHR43685:SF2">
    <property type="entry name" value="GLYCOSYLTRANSFERASE 2-LIKE DOMAIN-CONTAINING PROTEIN"/>
    <property type="match status" value="1"/>
</dbReference>
<accession>A0ABR8GIK9</accession>
<organism evidence="2 3">
    <name type="scientific">Scytonema hofmannii FACHB-248</name>
    <dbReference type="NCBI Taxonomy" id="1842502"/>
    <lineage>
        <taxon>Bacteria</taxon>
        <taxon>Bacillati</taxon>
        <taxon>Cyanobacteriota</taxon>
        <taxon>Cyanophyceae</taxon>
        <taxon>Nostocales</taxon>
        <taxon>Scytonemataceae</taxon>
        <taxon>Scytonema</taxon>
    </lineage>
</organism>
<dbReference type="CDD" id="cd00761">
    <property type="entry name" value="Glyco_tranf_GTA_type"/>
    <property type="match status" value="1"/>
</dbReference>
<dbReference type="Gene3D" id="3.90.550.10">
    <property type="entry name" value="Spore Coat Polysaccharide Biosynthesis Protein SpsA, Chain A"/>
    <property type="match status" value="1"/>
</dbReference>
<feature type="domain" description="Glycosyltransferase 2-like" evidence="1">
    <location>
        <begin position="7"/>
        <end position="96"/>
    </location>
</feature>
<evidence type="ECO:0000313" key="2">
    <source>
        <dbReference type="EMBL" id="MBD2603206.1"/>
    </source>
</evidence>
<evidence type="ECO:0000313" key="3">
    <source>
        <dbReference type="Proteomes" id="UP000660380"/>
    </source>
</evidence>
<dbReference type="InterPro" id="IPR001173">
    <property type="entry name" value="Glyco_trans_2-like"/>
</dbReference>
<dbReference type="Proteomes" id="UP000660380">
    <property type="component" value="Unassembled WGS sequence"/>
</dbReference>
<dbReference type="SUPFAM" id="SSF53448">
    <property type="entry name" value="Nucleotide-diphospho-sugar transferases"/>
    <property type="match status" value="1"/>
</dbReference>
<gene>
    <name evidence="2" type="ORF">H6G81_01380</name>
</gene>
<reference evidence="2 3" key="1">
    <citation type="journal article" date="2020" name="ISME J.">
        <title>Comparative genomics reveals insights into cyanobacterial evolution and habitat adaptation.</title>
        <authorList>
            <person name="Chen M.Y."/>
            <person name="Teng W.K."/>
            <person name="Zhao L."/>
            <person name="Hu C.X."/>
            <person name="Zhou Y.K."/>
            <person name="Han B.P."/>
            <person name="Song L.R."/>
            <person name="Shu W.S."/>
        </authorList>
    </citation>
    <scope>NUCLEOTIDE SEQUENCE [LARGE SCALE GENOMIC DNA]</scope>
    <source>
        <strain evidence="2 3">FACHB-248</strain>
    </source>
</reference>
<protein>
    <submittedName>
        <fullName evidence="2">Glycosyltransferase</fullName>
    </submittedName>
</protein>
<proteinExistence type="predicted"/>
<dbReference type="EMBL" id="JACJTA010000002">
    <property type="protein sequence ID" value="MBD2603206.1"/>
    <property type="molecule type" value="Genomic_DNA"/>
</dbReference>
<evidence type="ECO:0000259" key="1">
    <source>
        <dbReference type="Pfam" id="PF00535"/>
    </source>
</evidence>
<dbReference type="RefSeq" id="WP_029632049.1">
    <property type="nucleotide sequence ID" value="NZ_JACJTA010000002.1"/>
</dbReference>
<dbReference type="InterPro" id="IPR029044">
    <property type="entry name" value="Nucleotide-diphossugar_trans"/>
</dbReference>
<dbReference type="PANTHER" id="PTHR43685">
    <property type="entry name" value="GLYCOSYLTRANSFERASE"/>
    <property type="match status" value="1"/>
</dbReference>
<comment type="caution">
    <text evidence="2">The sequence shown here is derived from an EMBL/GenBank/DDBJ whole genome shotgun (WGS) entry which is preliminary data.</text>
</comment>
<keyword evidence="3" id="KW-1185">Reference proteome</keyword>